<organism evidence="1 2">
    <name type="scientific">Racocetra persica</name>
    <dbReference type="NCBI Taxonomy" id="160502"/>
    <lineage>
        <taxon>Eukaryota</taxon>
        <taxon>Fungi</taxon>
        <taxon>Fungi incertae sedis</taxon>
        <taxon>Mucoromycota</taxon>
        <taxon>Glomeromycotina</taxon>
        <taxon>Glomeromycetes</taxon>
        <taxon>Diversisporales</taxon>
        <taxon>Gigasporaceae</taxon>
        <taxon>Racocetra</taxon>
    </lineage>
</organism>
<comment type="caution">
    <text evidence="1">The sequence shown here is derived from an EMBL/GenBank/DDBJ whole genome shotgun (WGS) entry which is preliminary data.</text>
</comment>
<evidence type="ECO:0000313" key="2">
    <source>
        <dbReference type="Proteomes" id="UP000789920"/>
    </source>
</evidence>
<dbReference type="EMBL" id="CAJVQC010078358">
    <property type="protein sequence ID" value="CAG8816279.1"/>
    <property type="molecule type" value="Genomic_DNA"/>
</dbReference>
<keyword evidence="2" id="KW-1185">Reference proteome</keyword>
<dbReference type="Proteomes" id="UP000789920">
    <property type="component" value="Unassembled WGS sequence"/>
</dbReference>
<gene>
    <name evidence="1" type="ORF">RPERSI_LOCUS24418</name>
</gene>
<proteinExistence type="predicted"/>
<name>A0ACA9RXE6_9GLOM</name>
<protein>
    <submittedName>
        <fullName evidence="1">19384_t:CDS:1</fullName>
    </submittedName>
</protein>
<accession>A0ACA9RXE6</accession>
<feature type="non-terminal residue" evidence="1">
    <location>
        <position position="109"/>
    </location>
</feature>
<reference evidence="1" key="1">
    <citation type="submission" date="2021-06" db="EMBL/GenBank/DDBJ databases">
        <authorList>
            <person name="Kallberg Y."/>
            <person name="Tangrot J."/>
            <person name="Rosling A."/>
        </authorList>
    </citation>
    <scope>NUCLEOTIDE SEQUENCE</scope>
    <source>
        <strain evidence="1">MA461A</strain>
    </source>
</reference>
<sequence length="109" mass="12566">MLPPPPAVYNNADELFQDTQRFANSQGYVLAKKRTRKDNHGELKNMTLRCDQGSVYPNSLELSEESSHRQRSTRLIDCPFELYAARYDGSWHLEIHDATHNHDCSNNMA</sequence>
<evidence type="ECO:0000313" key="1">
    <source>
        <dbReference type="EMBL" id="CAG8816279.1"/>
    </source>
</evidence>